<dbReference type="Proteomes" id="UP000292408">
    <property type="component" value="Unassembled WGS sequence"/>
</dbReference>
<gene>
    <name evidence="1" type="ORF">EV140_0671</name>
</gene>
<organism evidence="1 2">
    <name type="scientific">Microcella alkaliphila</name>
    <dbReference type="NCBI Taxonomy" id="279828"/>
    <lineage>
        <taxon>Bacteria</taxon>
        <taxon>Bacillati</taxon>
        <taxon>Actinomycetota</taxon>
        <taxon>Actinomycetes</taxon>
        <taxon>Micrococcales</taxon>
        <taxon>Microbacteriaceae</taxon>
        <taxon>Microcella</taxon>
    </lineage>
</organism>
<accession>A0A4Q7TMT5</accession>
<reference evidence="1 2" key="1">
    <citation type="journal article" date="2015" name="Stand. Genomic Sci.">
        <title>Genomic Encyclopedia of Bacterial and Archaeal Type Strains, Phase III: the genomes of soil and plant-associated and newly described type strains.</title>
        <authorList>
            <person name="Whitman W.B."/>
            <person name="Woyke T."/>
            <person name="Klenk H.P."/>
            <person name="Zhou Y."/>
            <person name="Lilburn T.G."/>
            <person name="Beck B.J."/>
            <person name="De Vos P."/>
            <person name="Vandamme P."/>
            <person name="Eisen J.A."/>
            <person name="Garrity G."/>
            <person name="Hugenholtz P."/>
            <person name="Kyrpides N.C."/>
        </authorList>
    </citation>
    <scope>NUCLEOTIDE SEQUENCE [LARGE SCALE GENOMIC DNA]</scope>
    <source>
        <strain evidence="1 2">AC4r</strain>
    </source>
</reference>
<sequence>MHLLQVYSNPRLGVVSPQELLFRSGQSARRDAKPCAPVTRARQLRAAETDELVRLYLEVRNVREVARQFRISRTTVTKLLAQRGVDTDRGMKPEDVAQAIELYSQGISSITIGKQLGFDNHTVIAALRAQNVPIRKALGR</sequence>
<protein>
    <submittedName>
        <fullName evidence="1">Uncharacterized protein</fullName>
    </submittedName>
</protein>
<proteinExistence type="predicted"/>
<evidence type="ECO:0000313" key="1">
    <source>
        <dbReference type="EMBL" id="RZT62156.1"/>
    </source>
</evidence>
<dbReference type="AlphaFoldDB" id="A0A4Q7TMT5"/>
<dbReference type="Gene3D" id="1.10.10.60">
    <property type="entry name" value="Homeodomain-like"/>
    <property type="match status" value="2"/>
</dbReference>
<dbReference type="EMBL" id="SGXT01000013">
    <property type="protein sequence ID" value="RZT62156.1"/>
    <property type="molecule type" value="Genomic_DNA"/>
</dbReference>
<keyword evidence="2" id="KW-1185">Reference proteome</keyword>
<name>A0A4Q7TMT5_9MICO</name>
<comment type="caution">
    <text evidence="1">The sequence shown here is derived from an EMBL/GenBank/DDBJ whole genome shotgun (WGS) entry which is preliminary data.</text>
</comment>
<evidence type="ECO:0000313" key="2">
    <source>
        <dbReference type="Proteomes" id="UP000292408"/>
    </source>
</evidence>